<protein>
    <submittedName>
        <fullName evidence="1">Uncharacterized protein</fullName>
    </submittedName>
</protein>
<organism evidence="1 2">
    <name type="scientific">Botrytis paeoniae</name>
    <dbReference type="NCBI Taxonomy" id="278948"/>
    <lineage>
        <taxon>Eukaryota</taxon>
        <taxon>Fungi</taxon>
        <taxon>Dikarya</taxon>
        <taxon>Ascomycota</taxon>
        <taxon>Pezizomycotina</taxon>
        <taxon>Leotiomycetes</taxon>
        <taxon>Helotiales</taxon>
        <taxon>Sclerotiniaceae</taxon>
        <taxon>Botrytis</taxon>
    </lineage>
</organism>
<dbReference type="AlphaFoldDB" id="A0A4Z1G9D7"/>
<name>A0A4Z1G9D7_9HELO</name>
<reference evidence="1 2" key="1">
    <citation type="submission" date="2017-12" db="EMBL/GenBank/DDBJ databases">
        <title>Comparative genomics of Botrytis spp.</title>
        <authorList>
            <person name="Valero-Jimenez C.A."/>
            <person name="Tapia P."/>
            <person name="Veloso J."/>
            <person name="Silva-Moreno E."/>
            <person name="Staats M."/>
            <person name="Valdes J.H."/>
            <person name="Van Kan J.A.L."/>
        </authorList>
    </citation>
    <scope>NUCLEOTIDE SEQUENCE [LARGE SCALE GENOMIC DNA]</scope>
    <source>
        <strain evidence="1 2">Bp0003</strain>
    </source>
</reference>
<keyword evidence="2" id="KW-1185">Reference proteome</keyword>
<comment type="caution">
    <text evidence="1">The sequence shown here is derived from an EMBL/GenBank/DDBJ whole genome shotgun (WGS) entry which is preliminary data.</text>
</comment>
<accession>A0A4Z1G9D7</accession>
<dbReference type="EMBL" id="PQXI01000004">
    <property type="protein sequence ID" value="TGO30617.1"/>
    <property type="molecule type" value="Genomic_DNA"/>
</dbReference>
<proteinExistence type="predicted"/>
<gene>
    <name evidence="1" type="ORF">BPAE_0004g00750</name>
</gene>
<evidence type="ECO:0000313" key="1">
    <source>
        <dbReference type="EMBL" id="TGO30617.1"/>
    </source>
</evidence>
<evidence type="ECO:0000313" key="2">
    <source>
        <dbReference type="Proteomes" id="UP000297910"/>
    </source>
</evidence>
<sequence length="94" mass="10656">MNVADIASGNNLNMQKEENNRTLHVCESKSLINKVDDVVLGSFFGRSRPDLLAGYLYHVGPRDTLDFSSRSSYYNEVLPRCLPVTAVHRWISKQ</sequence>
<dbReference type="Proteomes" id="UP000297910">
    <property type="component" value="Unassembled WGS sequence"/>
</dbReference>